<dbReference type="InterPro" id="IPR003369">
    <property type="entry name" value="TatA/B/E"/>
</dbReference>
<keyword evidence="12" id="KW-1185">Reference proteome</keyword>
<name>A0A917IDQ1_9MICO</name>
<dbReference type="PANTHER" id="PTHR42982">
    <property type="entry name" value="SEC-INDEPENDENT PROTEIN TRANSLOCASE PROTEIN TATA"/>
    <property type="match status" value="1"/>
</dbReference>
<organism evidence="11 12">
    <name type="scientific">Microbacterium album</name>
    <dbReference type="NCBI Taxonomy" id="2053191"/>
    <lineage>
        <taxon>Bacteria</taxon>
        <taxon>Bacillati</taxon>
        <taxon>Actinomycetota</taxon>
        <taxon>Actinomycetes</taxon>
        <taxon>Micrococcales</taxon>
        <taxon>Microbacteriaceae</taxon>
        <taxon>Microbacterium</taxon>
    </lineage>
</organism>
<evidence type="ECO:0000256" key="4">
    <source>
        <dbReference type="ARBA" id="ARBA00022692"/>
    </source>
</evidence>
<dbReference type="HAMAP" id="MF_00236">
    <property type="entry name" value="TatA_E"/>
    <property type="match status" value="1"/>
</dbReference>
<keyword evidence="7 9" id="KW-0811">Translocation</keyword>
<evidence type="ECO:0000313" key="11">
    <source>
        <dbReference type="EMBL" id="GGH35213.1"/>
    </source>
</evidence>
<dbReference type="AlphaFoldDB" id="A0A917IDQ1"/>
<feature type="region of interest" description="Disordered" evidence="10">
    <location>
        <begin position="45"/>
        <end position="81"/>
    </location>
</feature>
<accession>A0A917IDQ1</accession>
<evidence type="ECO:0000313" key="12">
    <source>
        <dbReference type="Proteomes" id="UP000657592"/>
    </source>
</evidence>
<keyword evidence="8 9" id="KW-0472">Membrane</keyword>
<reference evidence="11" key="2">
    <citation type="submission" date="2020-09" db="EMBL/GenBank/DDBJ databases">
        <authorList>
            <person name="Sun Q."/>
            <person name="Zhou Y."/>
        </authorList>
    </citation>
    <scope>NUCLEOTIDE SEQUENCE</scope>
    <source>
        <strain evidence="11">CGMCC 1.15794</strain>
    </source>
</reference>
<evidence type="ECO:0000256" key="9">
    <source>
        <dbReference type="HAMAP-Rule" id="MF_00236"/>
    </source>
</evidence>
<feature type="compositionally biased region" description="Basic and acidic residues" evidence="10">
    <location>
        <begin position="45"/>
        <end position="60"/>
    </location>
</feature>
<dbReference type="Gene3D" id="1.20.5.3310">
    <property type="match status" value="1"/>
</dbReference>
<keyword evidence="5 9" id="KW-0653">Protein transport</keyword>
<comment type="subcellular location">
    <subcellularLocation>
        <location evidence="1 9">Cell membrane</location>
        <topology evidence="1 9">Single-pass membrane protein</topology>
    </subcellularLocation>
</comment>
<evidence type="ECO:0000256" key="2">
    <source>
        <dbReference type="ARBA" id="ARBA00022448"/>
    </source>
</evidence>
<sequence>MPLGNAGPWQLLLILVIVLLIFGAARLPALAKSLGQSARVFRGEMKQMKDDGKTESKSADDEAGAGSTSAEPRTGSPESKP</sequence>
<dbReference type="RefSeq" id="WP_188754511.1">
    <property type="nucleotide sequence ID" value="NZ_BMJY01000001.1"/>
</dbReference>
<dbReference type="NCBIfam" id="TIGR01411">
    <property type="entry name" value="tatAE"/>
    <property type="match status" value="1"/>
</dbReference>
<comment type="subunit">
    <text evidence="9">The Tat system comprises two distinct complexes: a TatABC complex, containing multiple copies of TatA, TatB and TatC subunits, and a separate TatA complex, containing only TatA subunits. Substrates initially bind to the TatABC complex, which probably triggers association of the separate TatA complex to form the active translocon.</text>
</comment>
<proteinExistence type="inferred from homology"/>
<keyword evidence="2 9" id="KW-0813">Transport</keyword>
<reference evidence="11" key="1">
    <citation type="journal article" date="2014" name="Int. J. Syst. Evol. Microbiol.">
        <title>Complete genome sequence of Corynebacterium casei LMG S-19264T (=DSM 44701T), isolated from a smear-ripened cheese.</title>
        <authorList>
            <consortium name="US DOE Joint Genome Institute (JGI-PGF)"/>
            <person name="Walter F."/>
            <person name="Albersmeier A."/>
            <person name="Kalinowski J."/>
            <person name="Ruckert C."/>
        </authorList>
    </citation>
    <scope>NUCLEOTIDE SEQUENCE</scope>
    <source>
        <strain evidence="11">CGMCC 1.15794</strain>
    </source>
</reference>
<comment type="similarity">
    <text evidence="9">Belongs to the TatA/E family.</text>
</comment>
<comment type="caution">
    <text evidence="11">The sequence shown here is derived from an EMBL/GenBank/DDBJ whole genome shotgun (WGS) entry which is preliminary data.</text>
</comment>
<dbReference type="Pfam" id="PF02416">
    <property type="entry name" value="TatA_B_E"/>
    <property type="match status" value="1"/>
</dbReference>
<protein>
    <recommendedName>
        <fullName evidence="9">Sec-independent protein translocase protein TatA</fullName>
    </recommendedName>
</protein>
<evidence type="ECO:0000256" key="8">
    <source>
        <dbReference type="ARBA" id="ARBA00023136"/>
    </source>
</evidence>
<gene>
    <name evidence="9" type="primary">tatA</name>
    <name evidence="11" type="ORF">GCM10010921_03470</name>
</gene>
<keyword evidence="3 9" id="KW-1003">Cell membrane</keyword>
<keyword evidence="4 9" id="KW-0812">Transmembrane</keyword>
<dbReference type="GO" id="GO:0008320">
    <property type="term" value="F:protein transmembrane transporter activity"/>
    <property type="evidence" value="ECO:0007669"/>
    <property type="project" value="UniProtKB-UniRule"/>
</dbReference>
<evidence type="ECO:0000256" key="3">
    <source>
        <dbReference type="ARBA" id="ARBA00022475"/>
    </source>
</evidence>
<evidence type="ECO:0000256" key="5">
    <source>
        <dbReference type="ARBA" id="ARBA00022927"/>
    </source>
</evidence>
<keyword evidence="6 9" id="KW-1133">Transmembrane helix</keyword>
<dbReference type="EMBL" id="BMJY01000001">
    <property type="protein sequence ID" value="GGH35213.1"/>
    <property type="molecule type" value="Genomic_DNA"/>
</dbReference>
<evidence type="ECO:0000256" key="10">
    <source>
        <dbReference type="SAM" id="MobiDB-lite"/>
    </source>
</evidence>
<dbReference type="Proteomes" id="UP000657592">
    <property type="component" value="Unassembled WGS sequence"/>
</dbReference>
<evidence type="ECO:0000256" key="6">
    <source>
        <dbReference type="ARBA" id="ARBA00022989"/>
    </source>
</evidence>
<evidence type="ECO:0000256" key="1">
    <source>
        <dbReference type="ARBA" id="ARBA00004162"/>
    </source>
</evidence>
<dbReference type="GO" id="GO:0043953">
    <property type="term" value="P:protein transport by the Tat complex"/>
    <property type="evidence" value="ECO:0007669"/>
    <property type="project" value="UniProtKB-UniRule"/>
</dbReference>
<comment type="function">
    <text evidence="9">Part of the twin-arginine translocation (Tat) system that transports large folded proteins containing a characteristic twin-arginine motif in their signal peptide across membranes. TatA could form the protein-conducting channel of the Tat system.</text>
</comment>
<evidence type="ECO:0000256" key="7">
    <source>
        <dbReference type="ARBA" id="ARBA00023010"/>
    </source>
</evidence>
<dbReference type="InterPro" id="IPR006312">
    <property type="entry name" value="TatA/E"/>
</dbReference>
<dbReference type="GO" id="GO:0033281">
    <property type="term" value="C:TAT protein transport complex"/>
    <property type="evidence" value="ECO:0007669"/>
    <property type="project" value="UniProtKB-UniRule"/>
</dbReference>
<dbReference type="PANTHER" id="PTHR42982:SF8">
    <property type="entry name" value="SEC-INDEPENDENT PROTEIN TRANSLOCASE PROTEIN TATA"/>
    <property type="match status" value="1"/>
</dbReference>